<organism evidence="1 2">
    <name type="scientific">Manihot esculenta</name>
    <name type="common">Cassava</name>
    <name type="synonym">Jatropha manihot</name>
    <dbReference type="NCBI Taxonomy" id="3983"/>
    <lineage>
        <taxon>Eukaryota</taxon>
        <taxon>Viridiplantae</taxon>
        <taxon>Streptophyta</taxon>
        <taxon>Embryophyta</taxon>
        <taxon>Tracheophyta</taxon>
        <taxon>Spermatophyta</taxon>
        <taxon>Magnoliopsida</taxon>
        <taxon>eudicotyledons</taxon>
        <taxon>Gunneridae</taxon>
        <taxon>Pentapetalae</taxon>
        <taxon>rosids</taxon>
        <taxon>fabids</taxon>
        <taxon>Malpighiales</taxon>
        <taxon>Euphorbiaceae</taxon>
        <taxon>Crotonoideae</taxon>
        <taxon>Manihoteae</taxon>
        <taxon>Manihot</taxon>
    </lineage>
</organism>
<keyword evidence="2" id="KW-1185">Reference proteome</keyword>
<dbReference type="EMBL" id="CM004388">
    <property type="protein sequence ID" value="KAG8659133.1"/>
    <property type="molecule type" value="Genomic_DNA"/>
</dbReference>
<sequence length="64" mass="7308">MNNKVSDTPAAPFRKNVRGTRPLPRRGQIKSKIAANAFHSIVSVLSRASAHRHHSHRKPYLRER</sequence>
<name>A0ACB7I5G9_MANES</name>
<comment type="caution">
    <text evidence="1">The sequence shown here is derived from an EMBL/GenBank/DDBJ whole genome shotgun (WGS) entry which is preliminary data.</text>
</comment>
<accession>A0ACB7I5G9</accession>
<dbReference type="Proteomes" id="UP000091857">
    <property type="component" value="Chromosome 2"/>
</dbReference>
<reference evidence="2" key="1">
    <citation type="journal article" date="2016" name="Nat. Biotechnol.">
        <title>Sequencing wild and cultivated cassava and related species reveals extensive interspecific hybridization and genetic diversity.</title>
        <authorList>
            <person name="Bredeson J.V."/>
            <person name="Lyons J.B."/>
            <person name="Prochnik S.E."/>
            <person name="Wu G.A."/>
            <person name="Ha C.M."/>
            <person name="Edsinger-Gonzales E."/>
            <person name="Grimwood J."/>
            <person name="Schmutz J."/>
            <person name="Rabbi I.Y."/>
            <person name="Egesi C."/>
            <person name="Nauluvula P."/>
            <person name="Lebot V."/>
            <person name="Ndunguru J."/>
            <person name="Mkamilo G."/>
            <person name="Bart R.S."/>
            <person name="Setter T.L."/>
            <person name="Gleadow R.M."/>
            <person name="Kulakow P."/>
            <person name="Ferguson M.E."/>
            <person name="Rounsley S."/>
            <person name="Rokhsar D.S."/>
        </authorList>
    </citation>
    <scope>NUCLEOTIDE SEQUENCE [LARGE SCALE GENOMIC DNA]</scope>
    <source>
        <strain evidence="2">cv. AM560-2</strain>
    </source>
</reference>
<protein>
    <submittedName>
        <fullName evidence="1">Uncharacterized protein</fullName>
    </submittedName>
</protein>
<gene>
    <name evidence="1" type="ORF">MANES_02G018450v8</name>
</gene>
<proteinExistence type="predicted"/>
<evidence type="ECO:0000313" key="1">
    <source>
        <dbReference type="EMBL" id="KAG8659133.1"/>
    </source>
</evidence>
<evidence type="ECO:0000313" key="2">
    <source>
        <dbReference type="Proteomes" id="UP000091857"/>
    </source>
</evidence>